<reference evidence="1" key="1">
    <citation type="submission" date="2021-10" db="EMBL/GenBank/DDBJ databases">
        <title>Melipona bicolor Genome sequencing and assembly.</title>
        <authorList>
            <person name="Araujo N.S."/>
            <person name="Arias M.C."/>
        </authorList>
    </citation>
    <scope>NUCLEOTIDE SEQUENCE</scope>
    <source>
        <strain evidence="1">USP_2M_L1-L4_2017</strain>
        <tissue evidence="1">Whole body</tissue>
    </source>
</reference>
<gene>
    <name evidence="1" type="ORF">K0M31_013325</name>
</gene>
<sequence>MTEKSVKNSKLAFISYYLDLRVVSRTAAKLKQRRYLEIVVRFNRDIPTLVASSRVPGQTQLDT</sequence>
<comment type="caution">
    <text evidence="1">The sequence shown here is derived from an EMBL/GenBank/DDBJ whole genome shotgun (WGS) entry which is preliminary data.</text>
</comment>
<proteinExistence type="predicted"/>
<evidence type="ECO:0000313" key="2">
    <source>
        <dbReference type="Proteomes" id="UP001177670"/>
    </source>
</evidence>
<evidence type="ECO:0000313" key="1">
    <source>
        <dbReference type="EMBL" id="KAK1119498.1"/>
    </source>
</evidence>
<name>A0AA40KGT0_9HYME</name>
<dbReference type="Proteomes" id="UP001177670">
    <property type="component" value="Unassembled WGS sequence"/>
</dbReference>
<keyword evidence="2" id="KW-1185">Reference proteome</keyword>
<protein>
    <submittedName>
        <fullName evidence="1">Uncharacterized protein</fullName>
    </submittedName>
</protein>
<dbReference type="AlphaFoldDB" id="A0AA40KGT0"/>
<organism evidence="1 2">
    <name type="scientific">Melipona bicolor</name>
    <dbReference type="NCBI Taxonomy" id="60889"/>
    <lineage>
        <taxon>Eukaryota</taxon>
        <taxon>Metazoa</taxon>
        <taxon>Ecdysozoa</taxon>
        <taxon>Arthropoda</taxon>
        <taxon>Hexapoda</taxon>
        <taxon>Insecta</taxon>
        <taxon>Pterygota</taxon>
        <taxon>Neoptera</taxon>
        <taxon>Endopterygota</taxon>
        <taxon>Hymenoptera</taxon>
        <taxon>Apocrita</taxon>
        <taxon>Aculeata</taxon>
        <taxon>Apoidea</taxon>
        <taxon>Anthophila</taxon>
        <taxon>Apidae</taxon>
        <taxon>Melipona</taxon>
    </lineage>
</organism>
<accession>A0AA40KGT0</accession>
<dbReference type="EMBL" id="JAHYIQ010000036">
    <property type="protein sequence ID" value="KAK1119498.1"/>
    <property type="molecule type" value="Genomic_DNA"/>
</dbReference>